<organism evidence="2 3">
    <name type="scientific">Exiguobacterium chiriqhucha RW-2</name>
    <dbReference type="NCBI Taxonomy" id="1345023"/>
    <lineage>
        <taxon>Bacteria</taxon>
        <taxon>Bacillati</taxon>
        <taxon>Bacillota</taxon>
        <taxon>Bacilli</taxon>
        <taxon>Bacillales</taxon>
        <taxon>Bacillales Family XII. Incertae Sedis</taxon>
        <taxon>Exiguobacterium</taxon>
    </lineage>
</organism>
<dbReference type="EMBL" id="ATCL01000009">
    <property type="protein sequence ID" value="ERG68218.1"/>
    <property type="molecule type" value="Genomic_DNA"/>
</dbReference>
<dbReference type="PATRIC" id="fig|1345023.5.peg.314"/>
<evidence type="ECO:0000313" key="2">
    <source>
        <dbReference type="EMBL" id="ERG68218.1"/>
    </source>
</evidence>
<keyword evidence="1" id="KW-0472">Membrane</keyword>
<feature type="transmembrane region" description="Helical" evidence="1">
    <location>
        <begin position="58"/>
        <end position="80"/>
    </location>
</feature>
<feature type="transmembrane region" description="Helical" evidence="1">
    <location>
        <begin position="32"/>
        <end position="52"/>
    </location>
</feature>
<keyword evidence="1" id="KW-0812">Transmembrane</keyword>
<reference evidence="2 3" key="1">
    <citation type="journal article" date="2013" name="Genome Announc.">
        <title>Draft Genome Sequence of Exiguobacterium pavilionensis Strain RW-2, with Wide Thermal, Salinity, and pH Tolerance, Isolated from Modern Freshwater Microbialites.</title>
        <authorList>
            <person name="White R.A.III."/>
            <person name="Grassa C.J."/>
            <person name="Suttle C.A."/>
        </authorList>
    </citation>
    <scope>NUCLEOTIDE SEQUENCE [LARGE SCALE GENOMIC DNA]</scope>
    <source>
        <strain evidence="2 3">RW-2</strain>
    </source>
</reference>
<dbReference type="RefSeq" id="WP_021065481.1">
    <property type="nucleotide sequence ID" value="NZ_ATCL01000009.1"/>
</dbReference>
<keyword evidence="3" id="KW-1185">Reference proteome</keyword>
<proteinExistence type="predicted"/>
<dbReference type="OrthoDB" id="2357439at2"/>
<gene>
    <name evidence="2" type="ORF">M467_13130</name>
</gene>
<name>U1LKZ4_9BACL</name>
<protein>
    <recommendedName>
        <fullName evidence="4">YcxB-like protein domain-containing protein</fullName>
    </recommendedName>
</protein>
<evidence type="ECO:0000256" key="1">
    <source>
        <dbReference type="SAM" id="Phobius"/>
    </source>
</evidence>
<evidence type="ECO:0000313" key="3">
    <source>
        <dbReference type="Proteomes" id="UP000016464"/>
    </source>
</evidence>
<evidence type="ECO:0008006" key="4">
    <source>
        <dbReference type="Google" id="ProtNLM"/>
    </source>
</evidence>
<keyword evidence="1" id="KW-1133">Transmembrane helix</keyword>
<dbReference type="AlphaFoldDB" id="U1LKZ4"/>
<dbReference type="Proteomes" id="UP000016464">
    <property type="component" value="Unassembled WGS sequence"/>
</dbReference>
<sequence>MIHFQLTKDDFFALQKNFIENSDYHKGRARRVTIVLMLLTVLWGFLLAIFLLPQTISVPLFLGLAIGSSLFLALLLFPFLKKAYVNITLWQFRYLLNQETKWPRDITLYINEHGIERNSLHNNVNKRLQVAWEAIERVSGDEKNHYLYVEARDTIVVPKQHHMLSETEQIKINDLLQKHLNITL</sequence>
<comment type="caution">
    <text evidence="2">The sequence shown here is derived from an EMBL/GenBank/DDBJ whole genome shotgun (WGS) entry which is preliminary data.</text>
</comment>
<accession>U1LKZ4</accession>